<reference evidence="2 3" key="1">
    <citation type="submission" date="2020-07" db="EMBL/GenBank/DDBJ databases">
        <title>Genomic Encyclopedia of Type Strains, Phase IV (KMG-V): Genome sequencing to study the core and pangenomes of soil and plant-associated prokaryotes.</title>
        <authorList>
            <person name="Whitman W."/>
        </authorList>
    </citation>
    <scope>NUCLEOTIDE SEQUENCE [LARGE SCALE GENOMIC DNA]</scope>
    <source>
        <strain evidence="2 3">RH2WT43</strain>
    </source>
</reference>
<feature type="chain" id="PRO_5032985804" evidence="1">
    <location>
        <begin position="19"/>
        <end position="103"/>
    </location>
</feature>
<name>A0A839F2N8_9GAMM</name>
<dbReference type="AlphaFoldDB" id="A0A839F2N8"/>
<organism evidence="2 3">
    <name type="scientific">Dokdonella fugitiva</name>
    <dbReference type="NCBI Taxonomy" id="328517"/>
    <lineage>
        <taxon>Bacteria</taxon>
        <taxon>Pseudomonadati</taxon>
        <taxon>Pseudomonadota</taxon>
        <taxon>Gammaproteobacteria</taxon>
        <taxon>Lysobacterales</taxon>
        <taxon>Rhodanobacteraceae</taxon>
        <taxon>Dokdonella</taxon>
    </lineage>
</organism>
<sequence length="103" mass="11105">MIRFGTFMLACALLPAAARGEAPIPQAYGTLQGLFKSMQGHRVQVTGGRDALEMTVDTVGADLFCGRSTRGSFCLPYASVLFVELVKPDFDRVHVRADASPAR</sequence>
<comment type="caution">
    <text evidence="2">The sequence shown here is derived from an EMBL/GenBank/DDBJ whole genome shotgun (WGS) entry which is preliminary data.</text>
</comment>
<protein>
    <submittedName>
        <fullName evidence="2">Uncharacterized protein</fullName>
    </submittedName>
</protein>
<keyword evidence="1" id="KW-0732">Signal</keyword>
<evidence type="ECO:0000313" key="3">
    <source>
        <dbReference type="Proteomes" id="UP000550401"/>
    </source>
</evidence>
<proteinExistence type="predicted"/>
<dbReference type="EMBL" id="JACGXL010000006">
    <property type="protein sequence ID" value="MBA8889303.1"/>
    <property type="molecule type" value="Genomic_DNA"/>
</dbReference>
<gene>
    <name evidence="2" type="ORF">FHW12_003546</name>
</gene>
<dbReference type="RefSeq" id="WP_182532341.1">
    <property type="nucleotide sequence ID" value="NZ_JACGXL010000006.1"/>
</dbReference>
<dbReference type="Proteomes" id="UP000550401">
    <property type="component" value="Unassembled WGS sequence"/>
</dbReference>
<evidence type="ECO:0000256" key="1">
    <source>
        <dbReference type="SAM" id="SignalP"/>
    </source>
</evidence>
<keyword evidence="3" id="KW-1185">Reference proteome</keyword>
<feature type="signal peptide" evidence="1">
    <location>
        <begin position="1"/>
        <end position="18"/>
    </location>
</feature>
<evidence type="ECO:0000313" key="2">
    <source>
        <dbReference type="EMBL" id="MBA8889303.1"/>
    </source>
</evidence>
<accession>A0A839F2N8</accession>